<evidence type="ECO:0008006" key="3">
    <source>
        <dbReference type="Google" id="ProtNLM"/>
    </source>
</evidence>
<accession>A0A1G2I4G3</accession>
<dbReference type="CDD" id="cd00085">
    <property type="entry name" value="HNHc"/>
    <property type="match status" value="1"/>
</dbReference>
<dbReference type="AlphaFoldDB" id="A0A1G2I4G3"/>
<sequence>MPIVKCKKCQKEFYAKPHWLKRGWGKYCSRNCQYKGQLTGEFVKCYICKKKTWKTPRQLKNSKSGKYFCNKSCQTLWRNSIVYVGQNHPNWKNGDSVYRKTLKRSQRKEVCSLCKTVDKRILAVHHLDKNRKNSKLENLIWLCHNCHFLVHHDPETTKKLMEAIV</sequence>
<name>A0A1G2I4G3_9BACT</name>
<proteinExistence type="predicted"/>
<comment type="caution">
    <text evidence="1">The sequence shown here is derived from an EMBL/GenBank/DDBJ whole genome shotgun (WGS) entry which is preliminary data.</text>
</comment>
<organism evidence="1 2">
    <name type="scientific">Candidatus Staskawiczbacteria bacterium RIFCSPHIGHO2_02_FULL_42_22</name>
    <dbReference type="NCBI Taxonomy" id="1802207"/>
    <lineage>
        <taxon>Bacteria</taxon>
        <taxon>Candidatus Staskawicziibacteriota</taxon>
    </lineage>
</organism>
<dbReference type="EMBL" id="MHOT01000010">
    <property type="protein sequence ID" value="OGZ69517.1"/>
    <property type="molecule type" value="Genomic_DNA"/>
</dbReference>
<dbReference type="Proteomes" id="UP000178820">
    <property type="component" value="Unassembled WGS sequence"/>
</dbReference>
<protein>
    <recommendedName>
        <fullName evidence="3">HNH nuclease domain-containing protein</fullName>
    </recommendedName>
</protein>
<reference evidence="1 2" key="1">
    <citation type="journal article" date="2016" name="Nat. Commun.">
        <title>Thousands of microbial genomes shed light on interconnected biogeochemical processes in an aquifer system.</title>
        <authorList>
            <person name="Anantharaman K."/>
            <person name="Brown C.T."/>
            <person name="Hug L.A."/>
            <person name="Sharon I."/>
            <person name="Castelle C.J."/>
            <person name="Probst A.J."/>
            <person name="Thomas B.C."/>
            <person name="Singh A."/>
            <person name="Wilkins M.J."/>
            <person name="Karaoz U."/>
            <person name="Brodie E.L."/>
            <person name="Williams K.H."/>
            <person name="Hubbard S.S."/>
            <person name="Banfield J.F."/>
        </authorList>
    </citation>
    <scope>NUCLEOTIDE SEQUENCE [LARGE SCALE GENOMIC DNA]</scope>
</reference>
<evidence type="ECO:0000313" key="2">
    <source>
        <dbReference type="Proteomes" id="UP000178820"/>
    </source>
</evidence>
<dbReference type="InterPro" id="IPR003615">
    <property type="entry name" value="HNH_nuc"/>
</dbReference>
<gene>
    <name evidence="1" type="ORF">A3D44_03845</name>
</gene>
<evidence type="ECO:0000313" key="1">
    <source>
        <dbReference type="EMBL" id="OGZ69517.1"/>
    </source>
</evidence>